<keyword evidence="3" id="KW-1185">Reference proteome</keyword>
<evidence type="ECO:0000256" key="1">
    <source>
        <dbReference type="SAM" id="MobiDB-lite"/>
    </source>
</evidence>
<comment type="caution">
    <text evidence="2">The sequence shown here is derived from an EMBL/GenBank/DDBJ whole genome shotgun (WGS) entry which is preliminary data.</text>
</comment>
<feature type="region of interest" description="Disordered" evidence="1">
    <location>
        <begin position="47"/>
        <end position="72"/>
    </location>
</feature>
<accession>A0ABV1K581</accession>
<proteinExistence type="predicted"/>
<organism evidence="2 3">
    <name type="scientific">Pseudonocardia tropica</name>
    <dbReference type="NCBI Taxonomy" id="681289"/>
    <lineage>
        <taxon>Bacteria</taxon>
        <taxon>Bacillati</taxon>
        <taxon>Actinomycetota</taxon>
        <taxon>Actinomycetes</taxon>
        <taxon>Pseudonocardiales</taxon>
        <taxon>Pseudonocardiaceae</taxon>
        <taxon>Pseudonocardia</taxon>
    </lineage>
</organism>
<dbReference type="RefSeq" id="WP_337826962.1">
    <property type="nucleotide sequence ID" value="NZ_BAABLY010000108.1"/>
</dbReference>
<protein>
    <submittedName>
        <fullName evidence="2">Uncharacterized protein</fullName>
    </submittedName>
</protein>
<dbReference type="EMBL" id="JBEDNP010000028">
    <property type="protein sequence ID" value="MEQ3542248.1"/>
    <property type="molecule type" value="Genomic_DNA"/>
</dbReference>
<gene>
    <name evidence="2" type="ORF">WHI96_25905</name>
</gene>
<dbReference type="Proteomes" id="UP001464923">
    <property type="component" value="Unassembled WGS sequence"/>
</dbReference>
<sequence>MSLIESGPEGAPPGRLRNLARWAGVGIAVGLLVGGMYAACVPGQHTDPTAPDEAAPGAAQTAGPHAAPDHDPLTTARRWLKASRTVSFTDPRPVTWTERVAPVLTGAAAADNTATAQNPATGAGWEQLVADRCSTTVSEIGAVIPPEAPRTDRQVYVQVTGTVRTGCEVADGLTAPPEQTAATVALTLEPDGLWRVSERLY</sequence>
<evidence type="ECO:0000313" key="2">
    <source>
        <dbReference type="EMBL" id="MEQ3542248.1"/>
    </source>
</evidence>
<evidence type="ECO:0000313" key="3">
    <source>
        <dbReference type="Proteomes" id="UP001464923"/>
    </source>
</evidence>
<name>A0ABV1K581_9PSEU</name>
<reference evidence="2 3" key="1">
    <citation type="submission" date="2024-03" db="EMBL/GenBank/DDBJ databases">
        <title>Draft genome sequence of Pseudonocardia tropica JCM 19149.</title>
        <authorList>
            <person name="Butdee W."/>
            <person name="Duangmal K."/>
        </authorList>
    </citation>
    <scope>NUCLEOTIDE SEQUENCE [LARGE SCALE GENOMIC DNA]</scope>
    <source>
        <strain evidence="2 3">JCM 19149</strain>
    </source>
</reference>